<accession>A0AAE2C0Q9</accession>
<evidence type="ECO:0000313" key="4">
    <source>
        <dbReference type="Proteomes" id="UP001289374"/>
    </source>
</evidence>
<proteinExistence type="predicted"/>
<evidence type="ECO:0000256" key="1">
    <source>
        <dbReference type="SAM" id="MobiDB-lite"/>
    </source>
</evidence>
<reference evidence="3" key="2">
    <citation type="journal article" date="2024" name="Plant">
        <title>Genomic evolution and insights into agronomic trait innovations of Sesamum species.</title>
        <authorList>
            <person name="Miao H."/>
            <person name="Wang L."/>
            <person name="Qu L."/>
            <person name="Liu H."/>
            <person name="Sun Y."/>
            <person name="Le M."/>
            <person name="Wang Q."/>
            <person name="Wei S."/>
            <person name="Zheng Y."/>
            <person name="Lin W."/>
            <person name="Duan Y."/>
            <person name="Cao H."/>
            <person name="Xiong S."/>
            <person name="Wang X."/>
            <person name="Wei L."/>
            <person name="Li C."/>
            <person name="Ma Q."/>
            <person name="Ju M."/>
            <person name="Zhao R."/>
            <person name="Li G."/>
            <person name="Mu C."/>
            <person name="Tian Q."/>
            <person name="Mei H."/>
            <person name="Zhang T."/>
            <person name="Gao T."/>
            <person name="Zhang H."/>
        </authorList>
    </citation>
    <scope>NUCLEOTIDE SEQUENCE</scope>
    <source>
        <strain evidence="3">K16</strain>
    </source>
</reference>
<dbReference type="PANTHER" id="PTHR31286:SF168">
    <property type="entry name" value="DUF4283 DOMAIN-CONTAINING PROTEIN"/>
    <property type="match status" value="1"/>
</dbReference>
<organism evidence="3 4">
    <name type="scientific">Sesamum angolense</name>
    <dbReference type="NCBI Taxonomy" id="2727404"/>
    <lineage>
        <taxon>Eukaryota</taxon>
        <taxon>Viridiplantae</taxon>
        <taxon>Streptophyta</taxon>
        <taxon>Embryophyta</taxon>
        <taxon>Tracheophyta</taxon>
        <taxon>Spermatophyta</taxon>
        <taxon>Magnoliopsida</taxon>
        <taxon>eudicotyledons</taxon>
        <taxon>Gunneridae</taxon>
        <taxon>Pentapetalae</taxon>
        <taxon>asterids</taxon>
        <taxon>lamiids</taxon>
        <taxon>Lamiales</taxon>
        <taxon>Pedaliaceae</taxon>
        <taxon>Sesamum</taxon>
    </lineage>
</organism>
<protein>
    <recommendedName>
        <fullName evidence="2">DUF4283 domain-containing protein</fullName>
    </recommendedName>
</protein>
<dbReference type="Proteomes" id="UP001289374">
    <property type="component" value="Unassembled WGS sequence"/>
</dbReference>
<feature type="domain" description="DUF4283" evidence="2">
    <location>
        <begin position="322"/>
        <end position="398"/>
    </location>
</feature>
<keyword evidence="4" id="KW-1185">Reference proteome</keyword>
<feature type="compositionally biased region" description="Polar residues" evidence="1">
    <location>
        <begin position="577"/>
        <end position="600"/>
    </location>
</feature>
<feature type="region of interest" description="Disordered" evidence="1">
    <location>
        <begin position="181"/>
        <end position="227"/>
    </location>
</feature>
<comment type="caution">
    <text evidence="3">The sequence shown here is derived from an EMBL/GenBank/DDBJ whole genome shotgun (WGS) entry which is preliminary data.</text>
</comment>
<dbReference type="Pfam" id="PF14111">
    <property type="entry name" value="DUF4283"/>
    <property type="match status" value="1"/>
</dbReference>
<evidence type="ECO:0000259" key="2">
    <source>
        <dbReference type="Pfam" id="PF14111"/>
    </source>
</evidence>
<evidence type="ECO:0000313" key="3">
    <source>
        <dbReference type="EMBL" id="KAK4404450.1"/>
    </source>
</evidence>
<dbReference type="EMBL" id="JACGWL010000004">
    <property type="protein sequence ID" value="KAK4404450.1"/>
    <property type="molecule type" value="Genomic_DNA"/>
</dbReference>
<dbReference type="InterPro" id="IPR025558">
    <property type="entry name" value="DUF4283"/>
</dbReference>
<sequence length="660" mass="71070">MLACSASARRRTCCRLFQILPTKSETSGGCYSATAQRQQSAKDPARNCLSPCSRGAAVFRLPSGFCAPAACTICLLPTLAANLLFSLVEKQPAFFDFRCCCVQIAFWVLCTSCLHNLFAAFEAPPLPSLALIMAKGKKGKQHKATNTTSQHSSLASIDAKASEDVLVTAAKQKNIRPAEAPVCPEVGQPSKPLADGQPAAKQKNNRPAEAPVCPEVGQPSKPLADGQPVPDTALFSAKMSTNGTEDMPSATATAGGMLNKPAIAPVLTEKLDQGHRPKGTQPVKETLPFQSEALRRKQTHKVCVEPETLELGVDDLIDVRTKLGYCLVGYIAGKFPGLQAIRTLSKTWGSLFQLHDSGWLIFRFQKDADRQRVLAGGPYFVYGRPLILKAMPDCFEFKEDSISLTPVWVTLPSLPLECWHANALGKIGSKLGTPIAMDSLTLKMERVSYARILVEVDASKPLVDQVDFMLPNGVMRSQPVVYEFIPKFCTKCNRFGHLEASCQGTQPSTDGTALPTAPAVTDVLPETKKSQPTEWTVVKRKPQKQQQAGKGHMAGKGVQGQSAPLADKVTKERSVHKVQSSGKQTQNQPGSSKPQQNAIAPTQKAGLRTQSSTDSSGSSDETESQTSTQHVMPGTSSADVAQTKPKSRQEIGEEYLPPST</sequence>
<dbReference type="InterPro" id="IPR040256">
    <property type="entry name" value="At4g02000-like"/>
</dbReference>
<gene>
    <name evidence="3" type="ORF">Sango_0813600</name>
</gene>
<reference evidence="3" key="1">
    <citation type="submission" date="2020-06" db="EMBL/GenBank/DDBJ databases">
        <authorList>
            <person name="Li T."/>
            <person name="Hu X."/>
            <person name="Zhang T."/>
            <person name="Song X."/>
            <person name="Zhang H."/>
            <person name="Dai N."/>
            <person name="Sheng W."/>
            <person name="Hou X."/>
            <person name="Wei L."/>
        </authorList>
    </citation>
    <scope>NUCLEOTIDE SEQUENCE</scope>
    <source>
        <strain evidence="3">K16</strain>
        <tissue evidence="3">Leaf</tissue>
    </source>
</reference>
<dbReference type="PANTHER" id="PTHR31286">
    <property type="entry name" value="GLYCINE-RICH CELL WALL STRUCTURAL PROTEIN 1.8-LIKE"/>
    <property type="match status" value="1"/>
</dbReference>
<dbReference type="AlphaFoldDB" id="A0AAE2C0Q9"/>
<feature type="compositionally biased region" description="Low complexity" evidence="1">
    <location>
        <begin position="609"/>
        <end position="628"/>
    </location>
</feature>
<feature type="region of interest" description="Disordered" evidence="1">
    <location>
        <begin position="503"/>
        <end position="660"/>
    </location>
</feature>
<name>A0AAE2C0Q9_9LAMI</name>